<comment type="caution">
    <text evidence="2">The sequence shown here is derived from an EMBL/GenBank/DDBJ whole genome shotgun (WGS) entry which is preliminary data.</text>
</comment>
<reference evidence="3" key="1">
    <citation type="journal article" date="2024" name="IScience">
        <title>Strigolactones Initiate the Formation of Haustorium-like Structures in Castilleja.</title>
        <authorList>
            <person name="Buerger M."/>
            <person name="Peterson D."/>
            <person name="Chory J."/>
        </authorList>
    </citation>
    <scope>NUCLEOTIDE SEQUENCE [LARGE SCALE GENOMIC DNA]</scope>
</reference>
<feature type="compositionally biased region" description="Polar residues" evidence="1">
    <location>
        <begin position="9"/>
        <end position="32"/>
    </location>
</feature>
<evidence type="ECO:0000313" key="2">
    <source>
        <dbReference type="EMBL" id="KAL3631908.1"/>
    </source>
</evidence>
<dbReference type="EMBL" id="JAVIJP010000032">
    <property type="protein sequence ID" value="KAL3631908.1"/>
    <property type="molecule type" value="Genomic_DNA"/>
</dbReference>
<accession>A0ABD3CQJ8</accession>
<dbReference type="Proteomes" id="UP001632038">
    <property type="component" value="Unassembled WGS sequence"/>
</dbReference>
<dbReference type="NCBIfam" id="TIGR01571">
    <property type="entry name" value="A_thal_Cys_rich"/>
    <property type="match status" value="1"/>
</dbReference>
<evidence type="ECO:0000313" key="3">
    <source>
        <dbReference type="Proteomes" id="UP001632038"/>
    </source>
</evidence>
<gene>
    <name evidence="2" type="ORF">CASFOL_024892</name>
</gene>
<name>A0ABD3CQJ8_9LAMI</name>
<dbReference type="PANTHER" id="PTHR15907">
    <property type="entry name" value="DUF614 FAMILY PROTEIN-RELATED"/>
    <property type="match status" value="1"/>
</dbReference>
<keyword evidence="3" id="KW-1185">Reference proteome</keyword>
<evidence type="ECO:0000256" key="1">
    <source>
        <dbReference type="SAM" id="MobiDB-lite"/>
    </source>
</evidence>
<dbReference type="AlphaFoldDB" id="A0ABD3CQJ8"/>
<sequence>MGRIEGTPEIQTPNHQTGTPNHQMGSSYPQNGQTGQLSYIGNPWQSGLFECDQDPTNAVMTAIFPCVTFGQIAEVMDASQPSPGQSQLSCPFGSCIYLITMAACSQCVLGSKYRTRLRNRYGLVEAPYQDAIAHLFCPFCSLCQEFRELKSRQLDPALGWQGILAQQQAMQSRNDQINRAPQAQAMSM</sequence>
<proteinExistence type="predicted"/>
<organism evidence="2 3">
    <name type="scientific">Castilleja foliolosa</name>
    <dbReference type="NCBI Taxonomy" id="1961234"/>
    <lineage>
        <taxon>Eukaryota</taxon>
        <taxon>Viridiplantae</taxon>
        <taxon>Streptophyta</taxon>
        <taxon>Embryophyta</taxon>
        <taxon>Tracheophyta</taxon>
        <taxon>Spermatophyta</taxon>
        <taxon>Magnoliopsida</taxon>
        <taxon>eudicotyledons</taxon>
        <taxon>Gunneridae</taxon>
        <taxon>Pentapetalae</taxon>
        <taxon>asterids</taxon>
        <taxon>lamiids</taxon>
        <taxon>Lamiales</taxon>
        <taxon>Orobanchaceae</taxon>
        <taxon>Pedicularideae</taxon>
        <taxon>Castillejinae</taxon>
        <taxon>Castilleja</taxon>
    </lineage>
</organism>
<dbReference type="Pfam" id="PF04749">
    <property type="entry name" value="PLAC8"/>
    <property type="match status" value="1"/>
</dbReference>
<feature type="region of interest" description="Disordered" evidence="1">
    <location>
        <begin position="1"/>
        <end position="32"/>
    </location>
</feature>
<protein>
    <submittedName>
        <fullName evidence="2">Uncharacterized protein</fullName>
    </submittedName>
</protein>
<dbReference type="InterPro" id="IPR006461">
    <property type="entry name" value="PLAC_motif_containing"/>
</dbReference>